<keyword evidence="5" id="KW-0503">Monooxygenase</keyword>
<dbReference type="PRINTS" id="PR00463">
    <property type="entry name" value="EP450I"/>
</dbReference>
<dbReference type="PANTHER" id="PTHR47955:SF15">
    <property type="entry name" value="CYTOCHROME P450 71A2-LIKE"/>
    <property type="match status" value="1"/>
</dbReference>
<dbReference type="FunCoup" id="A0A2G5E531">
    <property type="interactions" value="632"/>
</dbReference>
<comment type="cofactor">
    <cofactor evidence="4">
        <name>heme</name>
        <dbReference type="ChEBI" id="CHEBI:30413"/>
    </cofactor>
</comment>
<dbReference type="InterPro" id="IPR017972">
    <property type="entry name" value="Cyt_P450_CS"/>
</dbReference>
<feature type="transmembrane region" description="Helical" evidence="6">
    <location>
        <begin position="216"/>
        <end position="234"/>
    </location>
</feature>
<evidence type="ECO:0000256" key="2">
    <source>
        <dbReference type="ARBA" id="ARBA00022723"/>
    </source>
</evidence>
<feature type="transmembrane region" description="Helical" evidence="6">
    <location>
        <begin position="12"/>
        <end position="29"/>
    </location>
</feature>
<evidence type="ECO:0000256" key="3">
    <source>
        <dbReference type="ARBA" id="ARBA00023004"/>
    </source>
</evidence>
<dbReference type="FunFam" id="1.10.630.10:FF:000011">
    <property type="entry name" value="Cytochrome P450 83B1"/>
    <property type="match status" value="1"/>
</dbReference>
<dbReference type="GO" id="GO:0004497">
    <property type="term" value="F:monooxygenase activity"/>
    <property type="evidence" value="ECO:0007669"/>
    <property type="project" value="UniProtKB-KW"/>
</dbReference>
<dbReference type="EMBL" id="KZ305029">
    <property type="protein sequence ID" value="PIA50863.1"/>
    <property type="molecule type" value="Genomic_DNA"/>
</dbReference>
<comment type="similarity">
    <text evidence="1 5">Belongs to the cytochrome P450 family.</text>
</comment>
<evidence type="ECO:0000256" key="6">
    <source>
        <dbReference type="SAM" id="Phobius"/>
    </source>
</evidence>
<dbReference type="InParanoid" id="A0A2G5E531"/>
<evidence type="ECO:0000256" key="4">
    <source>
        <dbReference type="PIRSR" id="PIRSR602401-1"/>
    </source>
</evidence>
<keyword evidence="8" id="KW-1185">Reference proteome</keyword>
<name>A0A2G5E531_AQUCA</name>
<evidence type="ECO:0000256" key="5">
    <source>
        <dbReference type="RuleBase" id="RU000461"/>
    </source>
</evidence>
<evidence type="ECO:0008006" key="9">
    <source>
        <dbReference type="Google" id="ProtNLM"/>
    </source>
</evidence>
<dbReference type="InterPro" id="IPR001128">
    <property type="entry name" value="Cyt_P450"/>
</dbReference>
<dbReference type="AlphaFoldDB" id="A0A2G5E531"/>
<proteinExistence type="inferred from homology"/>
<gene>
    <name evidence="7" type="ORF">AQUCO_01200264v1</name>
</gene>
<feature type="binding site" description="axial binding residue" evidence="4">
    <location>
        <position position="449"/>
    </location>
    <ligand>
        <name>heme</name>
        <dbReference type="ChEBI" id="CHEBI:30413"/>
    </ligand>
    <ligandPart>
        <name>Fe</name>
        <dbReference type="ChEBI" id="CHEBI:18248"/>
    </ligandPart>
</feature>
<keyword evidence="6" id="KW-0472">Membrane</keyword>
<dbReference type="STRING" id="218851.A0A2G5E531"/>
<dbReference type="SUPFAM" id="SSF48264">
    <property type="entry name" value="Cytochrome P450"/>
    <property type="match status" value="1"/>
</dbReference>
<dbReference type="PANTHER" id="PTHR47955">
    <property type="entry name" value="CYTOCHROME P450 FAMILY 71 PROTEIN"/>
    <property type="match status" value="1"/>
</dbReference>
<protein>
    <recommendedName>
        <fullName evidence="9">Cytochrome P450</fullName>
    </recommendedName>
</protein>
<sequence length="509" mass="58371">MFEWVEQQPLLLSLFFILFVTIYVLKLTTSQKYRKLKLPPSPSKLPIIGNLHQLGLLPHRSLQSLAKQYGPLMLLRLGQTPTLIVSSVDAAREIFKTQEVKFLDRPKRKFTEKLSYSYKDLAFAPYGHYWKQVRKISASHLFSSQRVASFRTHREEEANLMVDKIRHLSSTSSSIGVNLSELVFSFTNNVVCRVTMGRKFGADEGGMKFKKMIAGFMYFVSVFNVEDFIPWLFWVNIVNGLNARAVKTYNEMDEFLEKVIQEHIQSRKKDKKGVEDFVDVLLELEQNGSMGGVPFDNGNIKAIILDMFAAGTETSLTTVVWAMTELIQQADIMKEVQMEIRDVAKGKGFITEDDLEKMHYMKMVIKETLRLHIPGPFLVPRESIQDAKIHGYDIPANTTVIVNAWAIARDPLYWEYPEKFIPKRFLNSSVDYKGQDFQFIPFGAGRRACPAINFAIPDMELPLANLLYHFDWTLPNGTTIKELDVTEEFSATAYKKHPLILVATPHNFE</sequence>
<dbReference type="InterPro" id="IPR002401">
    <property type="entry name" value="Cyt_P450_E_grp-I"/>
</dbReference>
<dbReference type="OrthoDB" id="1470350at2759"/>
<dbReference type="Gene3D" id="1.10.630.10">
    <property type="entry name" value="Cytochrome P450"/>
    <property type="match status" value="1"/>
</dbReference>
<dbReference type="Pfam" id="PF00067">
    <property type="entry name" value="p450"/>
    <property type="match status" value="1"/>
</dbReference>
<keyword evidence="3 4" id="KW-0408">Iron</keyword>
<accession>A0A2G5E531</accession>
<reference evidence="7 8" key="1">
    <citation type="submission" date="2017-09" db="EMBL/GenBank/DDBJ databases">
        <title>WGS assembly of Aquilegia coerulea Goldsmith.</title>
        <authorList>
            <person name="Hodges S."/>
            <person name="Kramer E."/>
            <person name="Nordborg M."/>
            <person name="Tomkins J."/>
            <person name="Borevitz J."/>
            <person name="Derieg N."/>
            <person name="Yan J."/>
            <person name="Mihaltcheva S."/>
            <person name="Hayes R.D."/>
            <person name="Rokhsar D."/>
        </authorList>
    </citation>
    <scope>NUCLEOTIDE SEQUENCE [LARGE SCALE GENOMIC DNA]</scope>
    <source>
        <strain evidence="8">cv. Goldsmith</strain>
    </source>
</reference>
<evidence type="ECO:0000256" key="1">
    <source>
        <dbReference type="ARBA" id="ARBA00010617"/>
    </source>
</evidence>
<keyword evidence="2 4" id="KW-0479">Metal-binding</keyword>
<dbReference type="CDD" id="cd11072">
    <property type="entry name" value="CYP71-like"/>
    <property type="match status" value="1"/>
</dbReference>
<keyword evidence="6" id="KW-0812">Transmembrane</keyword>
<keyword evidence="5" id="KW-0560">Oxidoreductase</keyword>
<dbReference type="PROSITE" id="PS00086">
    <property type="entry name" value="CYTOCHROME_P450"/>
    <property type="match status" value="1"/>
</dbReference>
<keyword evidence="4 5" id="KW-0349">Heme</keyword>
<dbReference type="GO" id="GO:0016705">
    <property type="term" value="F:oxidoreductase activity, acting on paired donors, with incorporation or reduction of molecular oxygen"/>
    <property type="evidence" value="ECO:0007669"/>
    <property type="project" value="InterPro"/>
</dbReference>
<dbReference type="PRINTS" id="PR00385">
    <property type="entry name" value="P450"/>
</dbReference>
<dbReference type="GO" id="GO:0044550">
    <property type="term" value="P:secondary metabolite biosynthetic process"/>
    <property type="evidence" value="ECO:0007669"/>
    <property type="project" value="UniProtKB-ARBA"/>
</dbReference>
<dbReference type="GO" id="GO:0005506">
    <property type="term" value="F:iron ion binding"/>
    <property type="evidence" value="ECO:0007669"/>
    <property type="project" value="InterPro"/>
</dbReference>
<organism evidence="7 8">
    <name type="scientific">Aquilegia coerulea</name>
    <name type="common">Rocky mountain columbine</name>
    <dbReference type="NCBI Taxonomy" id="218851"/>
    <lineage>
        <taxon>Eukaryota</taxon>
        <taxon>Viridiplantae</taxon>
        <taxon>Streptophyta</taxon>
        <taxon>Embryophyta</taxon>
        <taxon>Tracheophyta</taxon>
        <taxon>Spermatophyta</taxon>
        <taxon>Magnoliopsida</taxon>
        <taxon>Ranunculales</taxon>
        <taxon>Ranunculaceae</taxon>
        <taxon>Thalictroideae</taxon>
        <taxon>Aquilegia</taxon>
    </lineage>
</organism>
<dbReference type="Proteomes" id="UP000230069">
    <property type="component" value="Unassembled WGS sequence"/>
</dbReference>
<dbReference type="GO" id="GO:0020037">
    <property type="term" value="F:heme binding"/>
    <property type="evidence" value="ECO:0007669"/>
    <property type="project" value="InterPro"/>
</dbReference>
<evidence type="ECO:0000313" key="8">
    <source>
        <dbReference type="Proteomes" id="UP000230069"/>
    </source>
</evidence>
<evidence type="ECO:0000313" key="7">
    <source>
        <dbReference type="EMBL" id="PIA50863.1"/>
    </source>
</evidence>
<dbReference type="InterPro" id="IPR036396">
    <property type="entry name" value="Cyt_P450_sf"/>
</dbReference>
<keyword evidence="6" id="KW-1133">Transmembrane helix</keyword>